<comment type="caution">
    <text evidence="1">The sequence shown here is derived from an EMBL/GenBank/DDBJ whole genome shotgun (WGS) entry which is preliminary data.</text>
</comment>
<keyword evidence="2" id="KW-1185">Reference proteome</keyword>
<gene>
    <name evidence="1" type="ORF">EIY72_19065</name>
</gene>
<accession>A0A4R4JWW3</accession>
<evidence type="ECO:0000313" key="2">
    <source>
        <dbReference type="Proteomes" id="UP000295254"/>
    </source>
</evidence>
<dbReference type="Pfam" id="PF10720">
    <property type="entry name" value="DUF2515"/>
    <property type="match status" value="1"/>
</dbReference>
<name>A0A4R4JWW3_PSEVA</name>
<dbReference type="AlphaFoldDB" id="A0A4R4JWW3"/>
<evidence type="ECO:0000313" key="1">
    <source>
        <dbReference type="EMBL" id="TDB59153.1"/>
    </source>
</evidence>
<protein>
    <submittedName>
        <fullName evidence="1">PAAR domain-containing protein</fullName>
    </submittedName>
</protein>
<reference evidence="2" key="1">
    <citation type="journal article" date="2019" name="bioRxiv">
        <title>Bacterially produced spermidine induces plant systemic susceptibility to pathogens.</title>
        <authorList>
            <person name="Melnyk R.A."/>
            <person name="Beskrovnaya P.A."/>
            <person name="Liu Z."/>
            <person name="Song Y."/>
            <person name="Haney C.H."/>
        </authorList>
    </citation>
    <scope>NUCLEOTIDE SEQUENCE [LARGE SCALE GENOMIC DNA]</scope>
    <source>
        <strain evidence="2">Dha-51</strain>
    </source>
</reference>
<dbReference type="RefSeq" id="WP_425048555.1">
    <property type="nucleotide sequence ID" value="NZ_RRZK01000028.1"/>
</dbReference>
<sequence length="229" mass="26078">YEQANRNNPVWGFTHWGAESPLTYSQQMYQFVYEMLAMGNTTLFLDVYPLHVFYAERGLEALRECLGSRSNIYGQGERPVLWPVGQEILEFGVDHEEIRLAFDAIETGNIAKSVDHLARHEQVNILQPAMYNDKGLQWLLRGNHVSYVTNIPSGVAQAIELTLTSQCRPIDDGRTIGFGNNPVANLADINQRMAFVLRAAQRFDDLLHSDQREQLERSIWEIALGEGIR</sequence>
<dbReference type="EMBL" id="RRZK01000028">
    <property type="protein sequence ID" value="TDB59153.1"/>
    <property type="molecule type" value="Genomic_DNA"/>
</dbReference>
<dbReference type="Proteomes" id="UP000295254">
    <property type="component" value="Unassembled WGS sequence"/>
</dbReference>
<dbReference type="InterPro" id="IPR019658">
    <property type="entry name" value="DUF2515"/>
</dbReference>
<proteinExistence type="predicted"/>
<feature type="non-terminal residue" evidence="1">
    <location>
        <position position="1"/>
    </location>
</feature>
<organism evidence="1 2">
    <name type="scientific">Pseudomonas vancouverensis</name>
    <dbReference type="NCBI Taxonomy" id="95300"/>
    <lineage>
        <taxon>Bacteria</taxon>
        <taxon>Pseudomonadati</taxon>
        <taxon>Pseudomonadota</taxon>
        <taxon>Gammaproteobacteria</taxon>
        <taxon>Pseudomonadales</taxon>
        <taxon>Pseudomonadaceae</taxon>
        <taxon>Pseudomonas</taxon>
    </lineage>
</organism>